<feature type="compositionally biased region" description="Basic and acidic residues" evidence="2">
    <location>
        <begin position="1"/>
        <end position="39"/>
    </location>
</feature>
<reference evidence="4" key="1">
    <citation type="submission" date="2022-10" db="EMBL/GenBank/DDBJ databases">
        <authorList>
            <person name="Chen Y."/>
            <person name="Dougan E. K."/>
            <person name="Chan C."/>
            <person name="Rhodes N."/>
            <person name="Thang M."/>
        </authorList>
    </citation>
    <scope>NUCLEOTIDE SEQUENCE</scope>
</reference>
<evidence type="ECO:0000313" key="6">
    <source>
        <dbReference type="EMBL" id="CAL4779973.1"/>
    </source>
</evidence>
<keyword evidence="6" id="KW-0560">Oxidoreductase</keyword>
<dbReference type="EMBL" id="CAMXCT030001738">
    <property type="protein sequence ID" value="CAL4779973.1"/>
    <property type="molecule type" value="Genomic_DNA"/>
</dbReference>
<dbReference type="Gene3D" id="2.60.120.620">
    <property type="entry name" value="q2cbj1_9rhob like domain"/>
    <property type="match status" value="1"/>
</dbReference>
<keyword evidence="1" id="KW-0175">Coiled coil</keyword>
<organism evidence="4">
    <name type="scientific">Cladocopium goreaui</name>
    <dbReference type="NCBI Taxonomy" id="2562237"/>
    <lineage>
        <taxon>Eukaryota</taxon>
        <taxon>Sar</taxon>
        <taxon>Alveolata</taxon>
        <taxon>Dinophyceae</taxon>
        <taxon>Suessiales</taxon>
        <taxon>Symbiodiniaceae</taxon>
        <taxon>Cladocopium</taxon>
    </lineage>
</organism>
<evidence type="ECO:0000313" key="4">
    <source>
        <dbReference type="EMBL" id="CAI3992661.1"/>
    </source>
</evidence>
<dbReference type="GO" id="GO:0051213">
    <property type="term" value="F:dioxygenase activity"/>
    <property type="evidence" value="ECO:0007669"/>
    <property type="project" value="UniProtKB-KW"/>
</dbReference>
<keyword evidence="7" id="KW-1185">Reference proteome</keyword>
<dbReference type="EMBL" id="CAMXCT010001738">
    <property type="protein sequence ID" value="CAI3992661.1"/>
    <property type="molecule type" value="Genomic_DNA"/>
</dbReference>
<dbReference type="InterPro" id="IPR016161">
    <property type="entry name" value="Ald_DH/histidinol_DH"/>
</dbReference>
<gene>
    <name evidence="4" type="ORF">C1SCF055_LOCUS19473</name>
</gene>
<reference evidence="5" key="2">
    <citation type="submission" date="2024-04" db="EMBL/GenBank/DDBJ databases">
        <authorList>
            <person name="Chen Y."/>
            <person name="Shah S."/>
            <person name="Dougan E. K."/>
            <person name="Thang M."/>
            <person name="Chan C."/>
        </authorList>
    </citation>
    <scope>NUCLEOTIDE SEQUENCE [LARGE SCALE GENOMIC DNA]</scope>
</reference>
<evidence type="ECO:0000313" key="5">
    <source>
        <dbReference type="EMBL" id="CAL1146036.1"/>
    </source>
</evidence>
<evidence type="ECO:0000313" key="7">
    <source>
        <dbReference type="Proteomes" id="UP001152797"/>
    </source>
</evidence>
<feature type="domain" description="WW" evidence="3">
    <location>
        <begin position="174"/>
        <end position="203"/>
    </location>
</feature>
<dbReference type="InterPro" id="IPR001202">
    <property type="entry name" value="WW_dom"/>
</dbReference>
<dbReference type="PROSITE" id="PS50020">
    <property type="entry name" value="WW_DOMAIN_2"/>
    <property type="match status" value="1"/>
</dbReference>
<name>A0A9P1FYC4_9DINO</name>
<dbReference type="OrthoDB" id="436969at2759"/>
<feature type="coiled-coil region" evidence="1">
    <location>
        <begin position="1254"/>
        <end position="1376"/>
    </location>
</feature>
<keyword evidence="6" id="KW-0223">Dioxygenase</keyword>
<proteinExistence type="predicted"/>
<evidence type="ECO:0000259" key="3">
    <source>
        <dbReference type="PROSITE" id="PS50020"/>
    </source>
</evidence>
<dbReference type="Proteomes" id="UP001152797">
    <property type="component" value="Unassembled WGS sequence"/>
</dbReference>
<evidence type="ECO:0000256" key="1">
    <source>
        <dbReference type="SAM" id="Coils"/>
    </source>
</evidence>
<protein>
    <submittedName>
        <fullName evidence="6">Prolyl 3,4-dihydroxylase ofd1 (2-oxoglutarate an d Fe(II) dioxygenase domain-containing protein 1) (PKHD-type hydroxylase ofd1) (US12 prolyl 3,4-dihydroxylase)</fullName>
    </submittedName>
</protein>
<dbReference type="EMBL" id="CAMXCT020001738">
    <property type="protein sequence ID" value="CAL1146036.1"/>
    <property type="molecule type" value="Genomic_DNA"/>
</dbReference>
<dbReference type="SUPFAM" id="SSF53720">
    <property type="entry name" value="ALDH-like"/>
    <property type="match status" value="1"/>
</dbReference>
<accession>A0A9P1FYC4</accession>
<comment type="caution">
    <text evidence="4">The sequence shown here is derived from an EMBL/GenBank/DDBJ whole genome shotgun (WGS) entry which is preliminary data.</text>
</comment>
<evidence type="ECO:0000256" key="2">
    <source>
        <dbReference type="SAM" id="MobiDB-lite"/>
    </source>
</evidence>
<sequence>MKSPDEQGEAHERISRILEIVKGEKMPSTKTGKKQEKLEKHRLRNATNSERKAGGNGTENRHRGREGREGREGGDGETGAVSPKVWMRKSEMPPAPSALNAAAPEFTPSFQSFLTPSTGTESDYGCGVSGYCDSYDWTPAVATWEPTATLPEVVPGTREGEYLGLQCIAEMGEWIVFRERKDNAKPFFWNMYTEEKSWDAPAILQELGVAEVLQKWSQDLDAFGIEPSPALRNPRVRNRERNRERNRVVIRPFLGPEGLQAVREEIQKVWTLEFSLTKGLPCGISQRIGSIGFIVEFSSRIWHHAFPRPPASHRGFNAFHREICRQAHGRKVNSRGLLVCAQRRSYHFASPSYVSSFGEFPPVDVKTLRSDTVKYLENFESKAWFDDPVCTLIRGQALKKGDTVDTVDAFGNINGKQILATPEVVNQVVDHVKGLSPGKDYRAAIRRIEERLLSEHAAFLIGNQALDFYKQDGVTEIEESIEANVVERKLNDLLLEDELAGRVRIQRHTALVGCVSNFSNFLDLCRKSLRNIELGIPVLILSRSNTTQHIYRWVQLLLDEMQKEGVDTSLVSYVSCSIEEQRKIMSQMSQSPLYLTGSREVAAAIKELMPYTFASTGGPNTMVAPKLDSEIEAAARMSSTIENSGQCTAMRHLVTESIQAEDLKRIFGQVAVTDSSAESLRKGAFDALFRQWAAGFQAKDGYEVLPSAPGAQPLAYRIAKGLTPNGVEEHWRRVYLDVSTPPRGSVKDPAFLKDLSKWLTTEQPITLAVNGDDQGFPIMQQLFESTAQAIYSVGREGKPALTAQARPQDGEIFGEFPPRREMRKFTAGPVFVPSSTPTYMARYEPKHLAEAAQRERSQSSGARQLLQAVGKAELRGYAVLLAEYLKESCGAKQGFGNRTTLWGLQRPPLRDVSTLLRVRASDELDAVILHLMPFLLTNAKEGLAISIAADCSAEMKQAIRKACENVPCHEEDHGSFEQRCQSSEPWNSVDVDPAVVEELPLVDHFVLRLLPMGHIKSACQDDKDFVKAFENSPKWLKFTACLTEIGVPWCVGDNRKNHRKLRGTLAGQVKGISPARSQGLIVSDSELPALEALAAVFASQTEDAKLTSAEYRELVQEVTTCGELCDRVDLATQVYAKGSHLLCHDDVIGTRKVVPSSPVPKPAQSARFFNRQSFRECGFVLGLVGVLSAGSKGSRGSSRLARKQGAKSEELSHEDYDILLMKAGLRNLLGVEENRMARKLEEACKASKDLERCLSDQEVTHKVLQDEVEDLTMRLSAVQSDNDALRAENQELAKQVSTMKEAGAVIKAKNSEQWAAQKAAENERDKAILELNNMKDQAEAAQIKADSQVKRSKAELEAMRAEMKELKAELQEAKTWLHQEKTVKVRGECQSPPVCEVSFIYYMTDPEEEILEFSAAIAAIAAVHPIAGQHSPAMGKRRGCPAWAKVTSRGGLPKGCLDMPEAADGSYPTGITSQRADFIQLPKVDDAAPAGCYSGCPAQHLKLQPKFSLFEWTEKVTPLVTSTTTPLPTPSVPAECGRSAEIFLGTVGADIAEARSNPAHPACLAFEVNASRPLSEFRVTGGSTSSTRGCPRCKEKGNKSLSKLGALSFGAPTELTASVSTCMSSWSRVK</sequence>
<feature type="region of interest" description="Disordered" evidence="2">
    <location>
        <begin position="1"/>
        <end position="81"/>
    </location>
</feature>